<organism evidence="2 3">
    <name type="scientific">Neisseria sicca ATCC 29256</name>
    <dbReference type="NCBI Taxonomy" id="547045"/>
    <lineage>
        <taxon>Bacteria</taxon>
        <taxon>Pseudomonadati</taxon>
        <taxon>Pseudomonadota</taxon>
        <taxon>Betaproteobacteria</taxon>
        <taxon>Neisseriales</taxon>
        <taxon>Neisseriaceae</taxon>
        <taxon>Neisseria</taxon>
    </lineage>
</organism>
<evidence type="ECO:0000313" key="3">
    <source>
        <dbReference type="Proteomes" id="UP000005365"/>
    </source>
</evidence>
<accession>C6M0M7</accession>
<evidence type="ECO:0000256" key="1">
    <source>
        <dbReference type="SAM" id="Phobius"/>
    </source>
</evidence>
<name>C6M0M7_NEISI</name>
<feature type="transmembrane region" description="Helical" evidence="1">
    <location>
        <begin position="20"/>
        <end position="38"/>
    </location>
</feature>
<evidence type="ECO:0000313" key="2">
    <source>
        <dbReference type="EMBL" id="EET45951.1"/>
    </source>
</evidence>
<proteinExistence type="predicted"/>
<protein>
    <submittedName>
        <fullName evidence="2">Uncharacterized protein</fullName>
    </submittedName>
</protein>
<dbReference type="EMBL" id="ACKO02000001">
    <property type="protein sequence ID" value="EET45951.1"/>
    <property type="molecule type" value="Genomic_DNA"/>
</dbReference>
<dbReference type="AlphaFoldDB" id="C6M0M7"/>
<reference evidence="2" key="1">
    <citation type="submission" date="2009-07" db="EMBL/GenBank/DDBJ databases">
        <authorList>
            <person name="Weinstock G."/>
            <person name="Sodergren E."/>
            <person name="Clifton S."/>
            <person name="Fulton L."/>
            <person name="Fulton B."/>
            <person name="Courtney L."/>
            <person name="Fronick C."/>
            <person name="Harrison M."/>
            <person name="Strong C."/>
            <person name="Farmer C."/>
            <person name="Delahaunty K."/>
            <person name="Markovic C."/>
            <person name="Hall O."/>
            <person name="Minx P."/>
            <person name="Tomlinson C."/>
            <person name="Mitreva M."/>
            <person name="Nelson J."/>
            <person name="Hou S."/>
            <person name="Wollam A."/>
            <person name="Pepin K.H."/>
            <person name="Johnson M."/>
            <person name="Bhonagiri V."/>
            <person name="Nash W.E."/>
            <person name="Warren W."/>
            <person name="Chinwalla A."/>
            <person name="Mardis E.R."/>
            <person name="Wilson R.K."/>
        </authorList>
    </citation>
    <scope>NUCLEOTIDE SEQUENCE [LARGE SCALE GENOMIC DNA]</scope>
    <source>
        <strain evidence="2">ATCC 29256</strain>
    </source>
</reference>
<comment type="caution">
    <text evidence="2">The sequence shown here is derived from an EMBL/GenBank/DDBJ whole genome shotgun (WGS) entry which is preliminary data.</text>
</comment>
<keyword evidence="1" id="KW-1133">Transmembrane helix</keyword>
<dbReference type="Proteomes" id="UP000005365">
    <property type="component" value="Unassembled WGS sequence"/>
</dbReference>
<keyword evidence="1" id="KW-0812">Transmembrane</keyword>
<keyword evidence="1" id="KW-0472">Membrane</keyword>
<gene>
    <name evidence="2" type="ORF">NEISICOT_00052</name>
</gene>
<keyword evidence="3" id="KW-1185">Reference proteome</keyword>
<sequence>MYILIFFDNDLQTIYITPRILIIFSEAYILLMLFNRMWRKPDFRKGWRYFCCRHRVV</sequence>